<dbReference type="SMART" id="SM00507">
    <property type="entry name" value="HNHc"/>
    <property type="match status" value="1"/>
</dbReference>
<dbReference type="InterPro" id="IPR003615">
    <property type="entry name" value="HNH_nuc"/>
</dbReference>
<protein>
    <submittedName>
        <fullName evidence="2">HNH endonuclease</fullName>
    </submittedName>
</protein>
<evidence type="ECO:0000313" key="3">
    <source>
        <dbReference type="Proteomes" id="UP001172083"/>
    </source>
</evidence>
<name>A0ABT8L2Z3_9BACT</name>
<dbReference type="PANTHER" id="PTHR33877:SF2">
    <property type="entry name" value="OS07G0170200 PROTEIN"/>
    <property type="match status" value="1"/>
</dbReference>
<dbReference type="Pfam" id="PF01844">
    <property type="entry name" value="HNH"/>
    <property type="match status" value="1"/>
</dbReference>
<dbReference type="PANTHER" id="PTHR33877">
    <property type="entry name" value="SLL1193 PROTEIN"/>
    <property type="match status" value="1"/>
</dbReference>
<dbReference type="EMBL" id="JAUJEB010000001">
    <property type="protein sequence ID" value="MDN5212125.1"/>
    <property type="molecule type" value="Genomic_DNA"/>
</dbReference>
<reference evidence="2" key="1">
    <citation type="submission" date="2023-06" db="EMBL/GenBank/DDBJ databases">
        <title>Genomic of Agaribacillus aureum.</title>
        <authorList>
            <person name="Wang G."/>
        </authorList>
    </citation>
    <scope>NUCLEOTIDE SEQUENCE</scope>
    <source>
        <strain evidence="2">BMA12</strain>
    </source>
</reference>
<keyword evidence="3" id="KW-1185">Reference proteome</keyword>
<sequence length="172" mass="19582">MNDRVLVLNQDYSPTAVCSVQRAFILVFMNKAELIKKANDKCIRTVTHSFPMPAVVKLNRYIHIPYKSVVLSRNNIFKRDNFRCQYCGATDDLTLDHVVPRSKGGGTNWKNLITACKSCNAKKGDNTPESAGMLLENKPYKPSYIMFLRDFSGFIKDEWRPFLVQNGKVKVG</sequence>
<keyword evidence="2" id="KW-0255">Endonuclease</keyword>
<evidence type="ECO:0000313" key="2">
    <source>
        <dbReference type="EMBL" id="MDN5212125.1"/>
    </source>
</evidence>
<organism evidence="2 3">
    <name type="scientific">Agaribacillus aureus</name>
    <dbReference type="NCBI Taxonomy" id="3051825"/>
    <lineage>
        <taxon>Bacteria</taxon>
        <taxon>Pseudomonadati</taxon>
        <taxon>Bacteroidota</taxon>
        <taxon>Cytophagia</taxon>
        <taxon>Cytophagales</taxon>
        <taxon>Splendidivirgaceae</taxon>
        <taxon>Agaribacillus</taxon>
    </lineage>
</organism>
<keyword evidence="2" id="KW-0540">Nuclease</keyword>
<dbReference type="Proteomes" id="UP001172083">
    <property type="component" value="Unassembled WGS sequence"/>
</dbReference>
<dbReference type="RefSeq" id="WP_346757449.1">
    <property type="nucleotide sequence ID" value="NZ_JAUJEB010000001.1"/>
</dbReference>
<comment type="caution">
    <text evidence="2">The sequence shown here is derived from an EMBL/GenBank/DDBJ whole genome shotgun (WGS) entry which is preliminary data.</text>
</comment>
<keyword evidence="2" id="KW-0378">Hydrolase</keyword>
<dbReference type="CDD" id="cd00085">
    <property type="entry name" value="HNHc"/>
    <property type="match status" value="1"/>
</dbReference>
<gene>
    <name evidence="2" type="ORF">QQ020_08685</name>
</gene>
<dbReference type="InterPro" id="IPR052892">
    <property type="entry name" value="NA-targeting_endonuclease"/>
</dbReference>
<dbReference type="Gene3D" id="1.10.30.50">
    <property type="match status" value="1"/>
</dbReference>
<dbReference type="InterPro" id="IPR002711">
    <property type="entry name" value="HNH"/>
</dbReference>
<proteinExistence type="predicted"/>
<feature type="domain" description="HNH nuclease" evidence="1">
    <location>
        <begin position="71"/>
        <end position="121"/>
    </location>
</feature>
<dbReference type="GO" id="GO:0004519">
    <property type="term" value="F:endonuclease activity"/>
    <property type="evidence" value="ECO:0007669"/>
    <property type="project" value="UniProtKB-KW"/>
</dbReference>
<accession>A0ABT8L2Z3</accession>
<evidence type="ECO:0000259" key="1">
    <source>
        <dbReference type="SMART" id="SM00507"/>
    </source>
</evidence>